<reference evidence="13" key="1">
    <citation type="submission" date="2021-02" db="EMBL/GenBank/DDBJ databases">
        <title>Natronogracilivirga saccharolytica gen. nov. sp. nov. a new anaerobic, haloalkiliphilic carbohydrate-fermenting bacterium from soda lake and proposing of Cyclonatronumiaceae fam. nov. in the phylum Balneolaeota.</title>
        <authorList>
            <person name="Zhilina T.N."/>
            <person name="Sorokin D.Y."/>
            <person name="Zavarzina D.G."/>
            <person name="Toshchakov S.V."/>
            <person name="Kublanov I.V."/>
        </authorList>
    </citation>
    <scope>NUCLEOTIDE SEQUENCE</scope>
    <source>
        <strain evidence="13">Z-1702</strain>
    </source>
</reference>
<feature type="modified residue" description="Pyruvic acid (Ser); by autocatalysis" evidence="11">
    <location>
        <position position="184"/>
    </location>
</feature>
<dbReference type="InterPro" id="IPR033175">
    <property type="entry name" value="PSD-A"/>
</dbReference>
<comment type="catalytic activity">
    <reaction evidence="11">
        <text>a 1,2-diacyl-sn-glycero-3-phospho-L-serine + H(+) = a 1,2-diacyl-sn-glycero-3-phosphoethanolamine + CO2</text>
        <dbReference type="Rhea" id="RHEA:20828"/>
        <dbReference type="ChEBI" id="CHEBI:15378"/>
        <dbReference type="ChEBI" id="CHEBI:16526"/>
        <dbReference type="ChEBI" id="CHEBI:57262"/>
        <dbReference type="ChEBI" id="CHEBI:64612"/>
        <dbReference type="EC" id="4.1.1.65"/>
    </reaction>
</comment>
<feature type="chain" id="PRO_5035348965" description="Phosphatidylserine decarboxylase beta chain" evidence="11">
    <location>
        <begin position="1"/>
        <end position="183"/>
    </location>
</feature>
<comment type="subcellular location">
    <subcellularLocation>
        <location evidence="11">Cell membrane</location>
        <topology evidence="11">Peripheral membrane protein</topology>
    </subcellularLocation>
</comment>
<dbReference type="InterPro" id="IPR003817">
    <property type="entry name" value="PS_Dcarbxylase"/>
</dbReference>
<evidence type="ECO:0000256" key="10">
    <source>
        <dbReference type="ARBA" id="ARBA00023317"/>
    </source>
</evidence>
<dbReference type="Proteomes" id="UP000673975">
    <property type="component" value="Unassembled WGS sequence"/>
</dbReference>
<keyword evidence="12" id="KW-1133">Transmembrane helix</keyword>
<dbReference type="AlphaFoldDB" id="A0A8J7RMF8"/>
<feature type="site" description="Cleavage (non-hydrolytic); by autocatalysis" evidence="11">
    <location>
        <begin position="183"/>
        <end position="184"/>
    </location>
</feature>
<evidence type="ECO:0000256" key="8">
    <source>
        <dbReference type="ARBA" id="ARBA00023239"/>
    </source>
</evidence>
<sequence length="214" mass="23795">MRFAKDGVPVIVAVLFLSLIIIAIGWILNNAFSILLYLAGVGLSGFTLFFFRDPERSIPEGDFVLAPADGKVISVDDVREDTYLGRSARQITIFLSLGDVHVNRYPVSGKVEHVSYHPGKYLVAWHPKASELNERAEFGIRHPSGVPIFYRQITGFVARRIVFHTKEGDEVSAGDRFGIMKFGSRMDILVPDDMEVLVSEGDRTRGGETILGRL</sequence>
<evidence type="ECO:0000256" key="5">
    <source>
        <dbReference type="ARBA" id="ARBA00023136"/>
    </source>
</evidence>
<evidence type="ECO:0000256" key="9">
    <source>
        <dbReference type="ARBA" id="ARBA00023264"/>
    </source>
</evidence>
<keyword evidence="6 11" id="KW-0865">Zymogen</keyword>
<comment type="cofactor">
    <cofactor evidence="11">
        <name>pyruvate</name>
        <dbReference type="ChEBI" id="CHEBI:15361"/>
    </cofactor>
    <text evidence="11">Binds 1 pyruvoyl group covalently per subunit.</text>
</comment>
<protein>
    <recommendedName>
        <fullName evidence="11">Phosphatidylserine decarboxylase proenzyme</fullName>
        <ecNumber evidence="11">4.1.1.65</ecNumber>
    </recommendedName>
    <component>
        <recommendedName>
            <fullName evidence="11">Phosphatidylserine decarboxylase alpha chain</fullName>
        </recommendedName>
    </component>
    <component>
        <recommendedName>
            <fullName evidence="11">Phosphatidylserine decarboxylase beta chain</fullName>
        </recommendedName>
    </component>
</protein>
<gene>
    <name evidence="11" type="primary">psd</name>
    <name evidence="13" type="ORF">NATSA_07100</name>
</gene>
<dbReference type="GO" id="GO:0006646">
    <property type="term" value="P:phosphatidylethanolamine biosynthetic process"/>
    <property type="evidence" value="ECO:0007669"/>
    <property type="project" value="UniProtKB-UniRule"/>
</dbReference>
<evidence type="ECO:0000256" key="3">
    <source>
        <dbReference type="ARBA" id="ARBA00022793"/>
    </source>
</evidence>
<evidence type="ECO:0000256" key="4">
    <source>
        <dbReference type="ARBA" id="ARBA00023098"/>
    </source>
</evidence>
<proteinExistence type="inferred from homology"/>
<comment type="similarity">
    <text evidence="11">Belongs to the phosphatidylserine decarboxylase family. PSD-A subfamily.</text>
</comment>
<organism evidence="13 14">
    <name type="scientific">Natronogracilivirga saccharolytica</name>
    <dbReference type="NCBI Taxonomy" id="2812953"/>
    <lineage>
        <taxon>Bacteria</taxon>
        <taxon>Pseudomonadati</taxon>
        <taxon>Balneolota</taxon>
        <taxon>Balneolia</taxon>
        <taxon>Balneolales</taxon>
        <taxon>Cyclonatronaceae</taxon>
        <taxon>Natronogracilivirga</taxon>
    </lineage>
</organism>
<keyword evidence="3 11" id="KW-0210">Decarboxylase</keyword>
<comment type="function">
    <text evidence="11">Catalyzes the formation of phosphatidylethanolamine (PtdEtn) from phosphatidylserine (PtdSer).</text>
</comment>
<evidence type="ECO:0000256" key="12">
    <source>
        <dbReference type="SAM" id="Phobius"/>
    </source>
</evidence>
<evidence type="ECO:0000256" key="11">
    <source>
        <dbReference type="HAMAP-Rule" id="MF_00664"/>
    </source>
</evidence>
<feature type="active site" description="Schiff-base intermediate with substrate; via pyruvic acid" evidence="11">
    <location>
        <position position="184"/>
    </location>
</feature>
<keyword evidence="2 11" id="KW-0444">Lipid biosynthesis</keyword>
<feature type="transmembrane region" description="Helical" evidence="12">
    <location>
        <begin position="34"/>
        <end position="51"/>
    </location>
</feature>
<keyword evidence="12" id="KW-0812">Transmembrane</keyword>
<dbReference type="Pfam" id="PF02666">
    <property type="entry name" value="PS_Dcarbxylase"/>
    <property type="match status" value="1"/>
</dbReference>
<dbReference type="GO" id="GO:0004609">
    <property type="term" value="F:phosphatidylserine decarboxylase activity"/>
    <property type="evidence" value="ECO:0007669"/>
    <property type="project" value="UniProtKB-UniRule"/>
</dbReference>
<dbReference type="NCBIfam" id="NF003685">
    <property type="entry name" value="PRK05305.2-5"/>
    <property type="match status" value="1"/>
</dbReference>
<dbReference type="EC" id="4.1.1.65" evidence="11"/>
<keyword evidence="14" id="KW-1185">Reference proteome</keyword>
<dbReference type="PANTHER" id="PTHR35809:SF1">
    <property type="entry name" value="ARCHAETIDYLSERINE DECARBOXYLASE PROENZYME-RELATED"/>
    <property type="match status" value="1"/>
</dbReference>
<keyword evidence="4 11" id="KW-0443">Lipid metabolism</keyword>
<keyword evidence="8 11" id="KW-0456">Lyase</keyword>
<keyword evidence="1 11" id="KW-1003">Cell membrane</keyword>
<dbReference type="PANTHER" id="PTHR35809">
    <property type="entry name" value="ARCHAETIDYLSERINE DECARBOXYLASE PROENZYME-RELATED"/>
    <property type="match status" value="1"/>
</dbReference>
<name>A0A8J7RMF8_9BACT</name>
<dbReference type="EMBL" id="JAFIDN010000004">
    <property type="protein sequence ID" value="MBP3192424.1"/>
    <property type="molecule type" value="Genomic_DNA"/>
</dbReference>
<dbReference type="GO" id="GO:0005886">
    <property type="term" value="C:plasma membrane"/>
    <property type="evidence" value="ECO:0007669"/>
    <property type="project" value="UniProtKB-SubCell"/>
</dbReference>
<evidence type="ECO:0000313" key="13">
    <source>
        <dbReference type="EMBL" id="MBP3192424.1"/>
    </source>
</evidence>
<evidence type="ECO:0000256" key="2">
    <source>
        <dbReference type="ARBA" id="ARBA00022516"/>
    </source>
</evidence>
<comment type="subunit">
    <text evidence="11">Heterodimer of a large membrane-associated beta subunit and a small pyruvoyl-containing alpha subunit.</text>
</comment>
<keyword evidence="7 11" id="KW-0594">Phospholipid biosynthesis</keyword>
<comment type="PTM">
    <text evidence="11">Is synthesized initially as an inactive proenzyme. Formation of the active enzyme involves a self-maturation process in which the active site pyruvoyl group is generated from an internal serine residue via an autocatalytic post-translational modification. Two non-identical subunits are generated from the proenzyme in this reaction, and the pyruvate is formed at the N-terminus of the alpha chain, which is derived from the carboxyl end of the proenzyme. The post-translation cleavage follows an unusual pathway, termed non-hydrolytic serinolysis, in which the side chain hydroxyl group of the serine supplies its oxygen atom to form the C-terminus of the beta chain, while the remainder of the serine residue undergoes an oxidative deamination to produce ammonia and the pyruvoyl prosthetic group on the alpha chain.</text>
</comment>
<dbReference type="NCBIfam" id="NF003678">
    <property type="entry name" value="PRK05305.1-2"/>
    <property type="match status" value="1"/>
</dbReference>
<evidence type="ECO:0000313" key="14">
    <source>
        <dbReference type="Proteomes" id="UP000673975"/>
    </source>
</evidence>
<feature type="transmembrane region" description="Helical" evidence="12">
    <location>
        <begin position="7"/>
        <end position="28"/>
    </location>
</feature>
<accession>A0A8J7RMF8</accession>
<dbReference type="UniPathway" id="UPA00558">
    <property type="reaction ID" value="UER00616"/>
</dbReference>
<keyword evidence="10 11" id="KW-0670">Pyruvate</keyword>
<evidence type="ECO:0000256" key="7">
    <source>
        <dbReference type="ARBA" id="ARBA00023209"/>
    </source>
</evidence>
<dbReference type="HAMAP" id="MF_00664">
    <property type="entry name" value="PS_decarb_PSD_A"/>
    <property type="match status" value="1"/>
</dbReference>
<keyword evidence="5 11" id="KW-0472">Membrane</keyword>
<feature type="chain" id="PRO_5035348966" description="Phosphatidylserine decarboxylase alpha chain" evidence="11">
    <location>
        <begin position="184"/>
        <end position="214"/>
    </location>
</feature>
<evidence type="ECO:0000256" key="6">
    <source>
        <dbReference type="ARBA" id="ARBA00023145"/>
    </source>
</evidence>
<evidence type="ECO:0000256" key="1">
    <source>
        <dbReference type="ARBA" id="ARBA00022475"/>
    </source>
</evidence>
<dbReference type="RefSeq" id="WP_210511324.1">
    <property type="nucleotide sequence ID" value="NZ_JAFIDN010000004.1"/>
</dbReference>
<comment type="caution">
    <text evidence="13">The sequence shown here is derived from an EMBL/GenBank/DDBJ whole genome shotgun (WGS) entry which is preliminary data.</text>
</comment>
<keyword evidence="9 11" id="KW-1208">Phospholipid metabolism</keyword>
<comment type="pathway">
    <text evidence="11">Phospholipid metabolism; phosphatidylethanolamine biosynthesis; phosphatidylethanolamine from CDP-diacylglycerol: step 2/2.</text>
</comment>